<dbReference type="SUPFAM" id="SSF46955">
    <property type="entry name" value="Putative DNA-binding domain"/>
    <property type="match status" value="1"/>
</dbReference>
<dbReference type="Gene3D" id="1.10.1660.10">
    <property type="match status" value="1"/>
</dbReference>
<evidence type="ECO:0000256" key="3">
    <source>
        <dbReference type="ARBA" id="ARBA00023163"/>
    </source>
</evidence>
<organism evidence="5 6">
    <name type="scientific">Lysinibacillus xylanilyticus</name>
    <dbReference type="NCBI Taxonomy" id="582475"/>
    <lineage>
        <taxon>Bacteria</taxon>
        <taxon>Bacillati</taxon>
        <taxon>Bacillota</taxon>
        <taxon>Bacilli</taxon>
        <taxon>Bacillales</taxon>
        <taxon>Bacillaceae</taxon>
        <taxon>Lysinibacillus</taxon>
    </lineage>
</organism>
<protein>
    <submittedName>
        <fullName evidence="5">MarR family transcriptional regulator</fullName>
    </submittedName>
</protein>
<dbReference type="InterPro" id="IPR000551">
    <property type="entry name" value="MerR-type_HTH_dom"/>
</dbReference>
<dbReference type="CDD" id="cd00592">
    <property type="entry name" value="HTH_MerR-like"/>
    <property type="match status" value="1"/>
</dbReference>
<dbReference type="InterPro" id="IPR009061">
    <property type="entry name" value="DNA-bd_dom_put_sf"/>
</dbReference>
<accession>A0A2M9Q2N7</accession>
<dbReference type="SMART" id="SM00422">
    <property type="entry name" value="HTH_MERR"/>
    <property type="match status" value="1"/>
</dbReference>
<sequence length="146" mass="16962">MLIKQFAAKYYLSTDTVRYYEKEGLLHPNKQDNGYRVYDVTCEHTIKFILVLRQLGFTLQEIKQLLTLEKKPTSDACNQKTVQLFSAKITHIEHQLIFYQQALQSLQLTQTLMAEGKYEENKLVIGSLIEDMYNKLQEGSGHPETT</sequence>
<keyword evidence="3" id="KW-0804">Transcription</keyword>
<dbReference type="RefSeq" id="WP_100544394.1">
    <property type="nucleotide sequence ID" value="NZ_CP158849.1"/>
</dbReference>
<evidence type="ECO:0000256" key="2">
    <source>
        <dbReference type="ARBA" id="ARBA00023125"/>
    </source>
</evidence>
<comment type="caution">
    <text evidence="5">The sequence shown here is derived from an EMBL/GenBank/DDBJ whole genome shotgun (WGS) entry which is preliminary data.</text>
</comment>
<dbReference type="PROSITE" id="PS50937">
    <property type="entry name" value="HTH_MERR_2"/>
    <property type="match status" value="1"/>
</dbReference>
<keyword evidence="1" id="KW-0805">Transcription regulation</keyword>
<reference evidence="5 6" key="1">
    <citation type="submission" date="2017-11" db="EMBL/GenBank/DDBJ databases">
        <title>Bacterial isolate from king chilli rhizosphere.</title>
        <authorList>
            <person name="Takhelmayum P."/>
            <person name="Sarangthem I."/>
        </authorList>
    </citation>
    <scope>NUCLEOTIDE SEQUENCE [LARGE SCALE GENOMIC DNA]</scope>
    <source>
        <strain evidence="6">t26</strain>
    </source>
</reference>
<evidence type="ECO:0000256" key="1">
    <source>
        <dbReference type="ARBA" id="ARBA00023015"/>
    </source>
</evidence>
<dbReference type="AlphaFoldDB" id="A0A2M9Q2N7"/>
<dbReference type="PANTHER" id="PTHR30204">
    <property type="entry name" value="REDOX-CYCLING DRUG-SENSING TRANSCRIPTIONAL ACTIVATOR SOXR"/>
    <property type="match status" value="1"/>
</dbReference>
<evidence type="ECO:0000313" key="6">
    <source>
        <dbReference type="Proteomes" id="UP000232101"/>
    </source>
</evidence>
<dbReference type="EMBL" id="PHQY01000656">
    <property type="protein sequence ID" value="PJO42341.1"/>
    <property type="molecule type" value="Genomic_DNA"/>
</dbReference>
<dbReference type="Pfam" id="PF13411">
    <property type="entry name" value="MerR_1"/>
    <property type="match status" value="1"/>
</dbReference>
<feature type="domain" description="HTH merR-type" evidence="4">
    <location>
        <begin position="1"/>
        <end position="68"/>
    </location>
</feature>
<name>A0A2M9Q2N7_9BACI</name>
<dbReference type="GO" id="GO:0003700">
    <property type="term" value="F:DNA-binding transcription factor activity"/>
    <property type="evidence" value="ECO:0007669"/>
    <property type="project" value="InterPro"/>
</dbReference>
<dbReference type="InterPro" id="IPR047057">
    <property type="entry name" value="MerR_fam"/>
</dbReference>
<dbReference type="Proteomes" id="UP000232101">
    <property type="component" value="Unassembled WGS sequence"/>
</dbReference>
<evidence type="ECO:0000259" key="4">
    <source>
        <dbReference type="PROSITE" id="PS50937"/>
    </source>
</evidence>
<dbReference type="PANTHER" id="PTHR30204:SF94">
    <property type="entry name" value="HEAVY METAL-DEPENDENT TRANSCRIPTIONAL REGULATOR HI_0293-RELATED"/>
    <property type="match status" value="1"/>
</dbReference>
<proteinExistence type="predicted"/>
<dbReference type="GO" id="GO:0003677">
    <property type="term" value="F:DNA binding"/>
    <property type="evidence" value="ECO:0007669"/>
    <property type="project" value="UniProtKB-KW"/>
</dbReference>
<keyword evidence="2" id="KW-0238">DNA-binding</keyword>
<gene>
    <name evidence="5" type="ORF">CWD94_18870</name>
</gene>
<evidence type="ECO:0000313" key="5">
    <source>
        <dbReference type="EMBL" id="PJO42341.1"/>
    </source>
</evidence>